<feature type="transmembrane region" description="Helical" evidence="1">
    <location>
        <begin position="597"/>
        <end position="616"/>
    </location>
</feature>
<keyword evidence="1" id="KW-0812">Transmembrane</keyword>
<keyword evidence="1" id="KW-0472">Membrane</keyword>
<feature type="transmembrane region" description="Helical" evidence="1">
    <location>
        <begin position="209"/>
        <end position="229"/>
    </location>
</feature>
<feature type="transmembrane region" description="Helical" evidence="1">
    <location>
        <begin position="360"/>
        <end position="382"/>
    </location>
</feature>
<dbReference type="EnsemblMetazoa" id="XM_028276108.2">
    <property type="protein sequence ID" value="XP_028131909.2"/>
    <property type="gene ID" value="LOC114327472"/>
</dbReference>
<dbReference type="GeneID" id="114327472"/>
<dbReference type="InterPro" id="IPR002656">
    <property type="entry name" value="Acyl_transf_3_dom"/>
</dbReference>
<feature type="transmembrane region" description="Helical" evidence="1">
    <location>
        <begin position="636"/>
        <end position="659"/>
    </location>
</feature>
<keyword evidence="1" id="KW-1133">Transmembrane helix</keyword>
<dbReference type="SMART" id="SM00703">
    <property type="entry name" value="NRF"/>
    <property type="match status" value="1"/>
</dbReference>
<feature type="domain" description="Nose resistant-to-fluoxetine protein N-terminal" evidence="3">
    <location>
        <begin position="51"/>
        <end position="196"/>
    </location>
</feature>
<accession>A0ABM5IG20</accession>
<feature type="transmembrane region" description="Helical" evidence="1">
    <location>
        <begin position="450"/>
        <end position="467"/>
    </location>
</feature>
<feature type="transmembrane region" description="Helical" evidence="1">
    <location>
        <begin position="497"/>
        <end position="513"/>
    </location>
</feature>
<dbReference type="Proteomes" id="UP001652700">
    <property type="component" value="Unplaced"/>
</dbReference>
<dbReference type="PANTHER" id="PTHR11161:SF0">
    <property type="entry name" value="O-ACYLTRANSFERASE LIKE PROTEIN"/>
    <property type="match status" value="1"/>
</dbReference>
<name>A0ABM5IG20_DIAVI</name>
<evidence type="ECO:0000256" key="1">
    <source>
        <dbReference type="SAM" id="Phobius"/>
    </source>
</evidence>
<dbReference type="Pfam" id="PF20146">
    <property type="entry name" value="NRF"/>
    <property type="match status" value="1"/>
</dbReference>
<dbReference type="InterPro" id="IPR006621">
    <property type="entry name" value="Nose-resist-to-fluoxetine_N"/>
</dbReference>
<proteinExistence type="predicted"/>
<evidence type="ECO:0000259" key="3">
    <source>
        <dbReference type="SMART" id="SM00703"/>
    </source>
</evidence>
<evidence type="ECO:0000313" key="5">
    <source>
        <dbReference type="Proteomes" id="UP001652700"/>
    </source>
</evidence>
<evidence type="ECO:0000313" key="4">
    <source>
        <dbReference type="EnsemblMetazoa" id="XP_028131909.2"/>
    </source>
</evidence>
<keyword evidence="5" id="KW-1185">Reference proteome</keyword>
<feature type="signal peptide" evidence="2">
    <location>
        <begin position="1"/>
        <end position="18"/>
    </location>
</feature>
<keyword evidence="2" id="KW-0732">Signal</keyword>
<dbReference type="PANTHER" id="PTHR11161">
    <property type="entry name" value="O-ACYLTRANSFERASE"/>
    <property type="match status" value="1"/>
</dbReference>
<reference evidence="4" key="1">
    <citation type="submission" date="2025-05" db="UniProtKB">
        <authorList>
            <consortium name="EnsemblMetazoa"/>
        </authorList>
    </citation>
    <scope>IDENTIFICATION</scope>
</reference>
<feature type="transmembrane region" description="Helical" evidence="1">
    <location>
        <begin position="564"/>
        <end position="585"/>
    </location>
</feature>
<dbReference type="Pfam" id="PF01757">
    <property type="entry name" value="Acyl_transf_3"/>
    <property type="match status" value="1"/>
</dbReference>
<organism evidence="4 5">
    <name type="scientific">Diabrotica virgifera virgifera</name>
    <name type="common">western corn rootworm</name>
    <dbReference type="NCBI Taxonomy" id="50390"/>
    <lineage>
        <taxon>Eukaryota</taxon>
        <taxon>Metazoa</taxon>
        <taxon>Ecdysozoa</taxon>
        <taxon>Arthropoda</taxon>
        <taxon>Hexapoda</taxon>
        <taxon>Insecta</taxon>
        <taxon>Pterygota</taxon>
        <taxon>Neoptera</taxon>
        <taxon>Endopterygota</taxon>
        <taxon>Coleoptera</taxon>
        <taxon>Polyphaga</taxon>
        <taxon>Cucujiformia</taxon>
        <taxon>Chrysomeloidea</taxon>
        <taxon>Chrysomelidae</taxon>
        <taxon>Galerucinae</taxon>
        <taxon>Diabroticina</taxon>
        <taxon>Diabroticites</taxon>
        <taxon>Diabrotica</taxon>
    </lineage>
</organism>
<feature type="transmembrane region" description="Helical" evidence="1">
    <location>
        <begin position="525"/>
        <end position="544"/>
    </location>
</feature>
<protein>
    <recommendedName>
        <fullName evidence="3">Nose resistant-to-fluoxetine protein N-terminal domain-containing protein</fullName>
    </recommendedName>
</protein>
<evidence type="ECO:0000256" key="2">
    <source>
        <dbReference type="SAM" id="SignalP"/>
    </source>
</evidence>
<feature type="chain" id="PRO_5045672184" description="Nose resistant-to-fluoxetine protein N-terminal domain-containing protein" evidence="2">
    <location>
        <begin position="19"/>
        <end position="690"/>
    </location>
</feature>
<dbReference type="InterPro" id="IPR052728">
    <property type="entry name" value="O2_lipid_transport_reg"/>
</dbReference>
<sequence length="690" mass="79017">MVQYIFLLLFLVPNGVFCEKGFNFDIPPDFHQKLMHFKEQAIQVLDTAGGGTQCAKDLKEVINDTYAMKKWAIEMLDAMAKFPSGILSGNIFVMGAYDQCVNINIFNDTAIHGEYCPVLLQPKTKEGKITIANVLDFFNLKTNFQKNVLDQAMRLPYGICVPSSCREETLQVIWDHAETVFKPPVSLELLDGLCTSLDRSPSPFPVDTYIQAFFIFYIALLVFCTWYDVCIDRFKQEHESNSFLVSFSFFSNAKKLIKLKDSDQDDIQVDCMCGIKVFCMLSVIHGHRVATNTLTGITNAIPMYNVWRREIYTSFVISGPFAVDSFLTMSGMLMSLGILKFYYLKENKSLPVLSLYFHRLWRLCPALIAIILFYISIVKHIFNGPVWNIWTNTTSRNCYENWVHTMTFTNNIGEPSAICVEQSWYLSVDMQLFFISPPLLYILIRNPVRACMVCVVICLTSGIYSFISTMQNNHGANYFEVNVGYFQGMYLPTKTRLPPYFIGIIFGYIVYKYKNIKLRRPVRYLAWVTVIGTMFGLILVHLVYTRATSYSPLRSALFNGGARQLWAIAQGCFIILCITDKNGLMNRVLSLPIFQRLVRLSYSFYLTHLIVIWYFVGTKRSAVFYTNIGTIHDFMGDAICTFVISIFWCLAFESPFVALGQLMKSRKGKPSHSSSDMDLILPLKKKKEIM</sequence>
<feature type="transmembrane region" description="Helical" evidence="1">
    <location>
        <begin position="311"/>
        <end position="339"/>
    </location>
</feature>
<dbReference type="RefSeq" id="XP_028131909.2">
    <property type="nucleotide sequence ID" value="XM_028276108.2"/>
</dbReference>